<organism evidence="2 3">
    <name type="scientific">Candidatus Iainarchaeum sp</name>
    <dbReference type="NCBI Taxonomy" id="3101447"/>
    <lineage>
        <taxon>Archaea</taxon>
        <taxon>Candidatus Iainarchaeota</taxon>
        <taxon>Candidatus Iainarchaeia</taxon>
        <taxon>Candidatus Iainarchaeales</taxon>
        <taxon>Candidatus Iainarchaeaceae</taxon>
        <taxon>Candidatus Iainarchaeum</taxon>
    </lineage>
</organism>
<feature type="domain" description="Small zinc finger protein HVO-2753-like zinc-binding pocket" evidence="1">
    <location>
        <begin position="4"/>
        <end position="47"/>
    </location>
</feature>
<evidence type="ECO:0000313" key="3">
    <source>
        <dbReference type="Proteomes" id="UP000722459"/>
    </source>
</evidence>
<dbReference type="PANTHER" id="PTHR40733:SF1">
    <property type="entry name" value="SMALL ZINC FINGER PROTEIN HVO-2753-LIKE ZINC-BINDING POCKET DOMAIN-CONTAINING PROTEIN"/>
    <property type="match status" value="1"/>
</dbReference>
<dbReference type="AlphaFoldDB" id="A0A8T5GGJ2"/>
<sequence length="51" mass="5638">MKVCSTCNKTVTDDKTEFKCPSCGKGTIVRCDHCKISVKRYTCEECGFVGP</sequence>
<dbReference type="Proteomes" id="UP000722459">
    <property type="component" value="Unassembled WGS sequence"/>
</dbReference>
<name>A0A8T5GGJ2_9ARCH</name>
<dbReference type="InterPro" id="IPR044720">
    <property type="entry name" value="HVO_2753-like"/>
</dbReference>
<evidence type="ECO:0000313" key="2">
    <source>
        <dbReference type="EMBL" id="MBT4870838.1"/>
    </source>
</evidence>
<comment type="caution">
    <text evidence="2">The sequence shown here is derived from an EMBL/GenBank/DDBJ whole genome shotgun (WGS) entry which is preliminary data.</text>
</comment>
<dbReference type="Pfam" id="PF07754">
    <property type="entry name" value="HVO_2753_ZBP"/>
    <property type="match status" value="1"/>
</dbReference>
<gene>
    <name evidence="2" type="ORF">HON47_04645</name>
</gene>
<reference evidence="2" key="1">
    <citation type="journal article" date="2021" name="ISME J.">
        <title>Mercury methylation by metabolically versatile and cosmopolitan marine bacteria.</title>
        <authorList>
            <person name="Lin H."/>
            <person name="Ascher D.B."/>
            <person name="Myung Y."/>
            <person name="Lamborg C.H."/>
            <person name="Hallam S.J."/>
            <person name="Gionfriddo C.M."/>
            <person name="Holt K.E."/>
            <person name="Moreau J.W."/>
        </authorList>
    </citation>
    <scope>NUCLEOTIDE SEQUENCE</scope>
    <source>
        <strain evidence="2">SI075_bin30</strain>
    </source>
</reference>
<accession>A0A8T5GGJ2</accession>
<dbReference type="EMBL" id="JABJNZ010000059">
    <property type="protein sequence ID" value="MBT4870838.1"/>
    <property type="molecule type" value="Genomic_DNA"/>
</dbReference>
<evidence type="ECO:0000259" key="1">
    <source>
        <dbReference type="Pfam" id="PF07754"/>
    </source>
</evidence>
<protein>
    <submittedName>
        <fullName evidence="2">RNA-binding protein</fullName>
    </submittedName>
</protein>
<dbReference type="PANTHER" id="PTHR40733">
    <property type="entry name" value="ZINC-RIBBON RNA-BINDING PROTEIN INVOLVED IN TRANSLATION-RELATED"/>
    <property type="match status" value="1"/>
</dbReference>
<dbReference type="InterPro" id="IPR011668">
    <property type="entry name" value="HVO_2753-like_ZBP"/>
</dbReference>
<proteinExistence type="predicted"/>